<dbReference type="EMBL" id="CP019893">
    <property type="protein sequence ID" value="ARS91912.1"/>
    <property type="molecule type" value="Genomic_DNA"/>
</dbReference>
<dbReference type="KEGG" id="naj:B1756_17095"/>
<proteinExistence type="predicted"/>
<dbReference type="Proteomes" id="UP000250088">
    <property type="component" value="Chromosome"/>
</dbReference>
<dbReference type="InterPro" id="IPR012938">
    <property type="entry name" value="Glc/Sorbosone_DH"/>
</dbReference>
<feature type="domain" description="Glucose/Sorbosone dehydrogenase" evidence="1">
    <location>
        <begin position="33"/>
        <end position="377"/>
    </location>
</feature>
<evidence type="ECO:0000313" key="2">
    <source>
        <dbReference type="EMBL" id="ARS91912.1"/>
    </source>
</evidence>
<dbReference type="AlphaFoldDB" id="A0A2Z2HXN8"/>
<keyword evidence="3" id="KW-1185">Reference proteome</keyword>
<gene>
    <name evidence="2" type="ORF">B1756_17095</name>
</gene>
<reference evidence="3" key="1">
    <citation type="submission" date="2017-02" db="EMBL/GenBank/DDBJ databases">
        <title>Natronthermophilus aegyptiacus gen. nov.,sp. nov., an aerobic, extremely halophilic alkalithermophilic archaeon isolated from the athalassohaline Wadi An Natrun, Egypt.</title>
        <authorList>
            <person name="Zhao B."/>
        </authorList>
    </citation>
    <scope>NUCLEOTIDE SEQUENCE [LARGE SCALE GENOMIC DNA]</scope>
    <source>
        <strain evidence="3">JW/NM-HA 15</strain>
    </source>
</reference>
<dbReference type="Pfam" id="PF07995">
    <property type="entry name" value="GSDH"/>
    <property type="match status" value="1"/>
</dbReference>
<accession>A0A2Z2HXN8</accession>
<evidence type="ECO:0000259" key="1">
    <source>
        <dbReference type="Pfam" id="PF07995"/>
    </source>
</evidence>
<evidence type="ECO:0000313" key="3">
    <source>
        <dbReference type="Proteomes" id="UP000250088"/>
    </source>
</evidence>
<protein>
    <submittedName>
        <fullName evidence="2">Glucose dehydrogenase</fullName>
    </submittedName>
</protein>
<sequence length="382" mass="41205">MGGGLTAALAGCVDALETSVDDPFAVETVVDGLAHPWAMAIVPGDSRLLVTEREGRLSLVDREGGSHTEVDGAPVVYVTGQGGLLDVALHPDFPDDPRVYLTYSIANDDGESTTAVGRARLEADDGDDPELTDGTELYVAEPWLDSSGHFGSRAVFGPDDRLYVSVGDRREDGFDAEHVSQDRSNDLGTTLRLEPDGSIPDDNPFVDDEDAVDAIYTYGHRNAQGMTVHPETDELWQSEHGEEDGDELNVLEAGSNYGWPIAHYGCAYGTDEPIGDEPADRDDVVDPVYYWKCGSGGFPPAGMTFYDGDTFPEWQGDLLVGNLAGQYLGRFSVDGTDVSEKDRLLEGRGWRIRDVVVAPDTGDVYVAVDDGDAPIVRLTPQE</sequence>
<dbReference type="SUPFAM" id="SSF50952">
    <property type="entry name" value="Soluble quinoprotein glucose dehydrogenase"/>
    <property type="match status" value="1"/>
</dbReference>
<dbReference type="PANTHER" id="PTHR19328">
    <property type="entry name" value="HEDGEHOG-INTERACTING PROTEIN"/>
    <property type="match status" value="1"/>
</dbReference>
<dbReference type="PANTHER" id="PTHR19328:SF75">
    <property type="entry name" value="ALDOSE SUGAR DEHYDROGENASE YLII"/>
    <property type="match status" value="1"/>
</dbReference>
<dbReference type="InterPro" id="IPR011042">
    <property type="entry name" value="6-blade_b-propeller_TolB-like"/>
</dbReference>
<dbReference type="InterPro" id="IPR011041">
    <property type="entry name" value="Quinoprot_gluc/sorb_DH_b-prop"/>
</dbReference>
<organism evidence="2 3">
    <name type="scientific">Natrarchaeobaculum aegyptiacum</name>
    <dbReference type="NCBI Taxonomy" id="745377"/>
    <lineage>
        <taxon>Archaea</taxon>
        <taxon>Methanobacteriati</taxon>
        <taxon>Methanobacteriota</taxon>
        <taxon>Stenosarchaea group</taxon>
        <taxon>Halobacteria</taxon>
        <taxon>Halobacteriales</taxon>
        <taxon>Natrialbaceae</taxon>
        <taxon>Natrarchaeobaculum</taxon>
    </lineage>
</organism>
<name>A0A2Z2HXN8_9EURY</name>
<dbReference type="Gene3D" id="2.120.10.30">
    <property type="entry name" value="TolB, C-terminal domain"/>
    <property type="match status" value="1"/>
</dbReference>